<reference evidence="2" key="2">
    <citation type="submission" date="2020-09" db="EMBL/GenBank/DDBJ databases">
        <authorList>
            <person name="Sun Q."/>
            <person name="Sedlacek I."/>
        </authorList>
    </citation>
    <scope>NUCLEOTIDE SEQUENCE</scope>
    <source>
        <strain evidence="2">CCM 7086</strain>
    </source>
</reference>
<comment type="caution">
    <text evidence="2">The sequence shown here is derived from an EMBL/GenBank/DDBJ whole genome shotgun (WGS) entry which is preliminary data.</text>
</comment>
<gene>
    <name evidence="2" type="ORF">GCM10007205_00880</name>
</gene>
<keyword evidence="3" id="KW-1185">Reference proteome</keyword>
<evidence type="ECO:0008006" key="4">
    <source>
        <dbReference type="Google" id="ProtNLM"/>
    </source>
</evidence>
<evidence type="ECO:0000313" key="3">
    <source>
        <dbReference type="Proteomes" id="UP000620266"/>
    </source>
</evidence>
<protein>
    <recommendedName>
        <fullName evidence="4">TonB C-terminal domain-containing protein</fullName>
    </recommendedName>
</protein>
<evidence type="ECO:0000313" key="2">
    <source>
        <dbReference type="EMBL" id="GGB95483.1"/>
    </source>
</evidence>
<feature type="chain" id="PRO_5035281122" description="TonB C-terminal domain-containing protein" evidence="1">
    <location>
        <begin position="19"/>
        <end position="137"/>
    </location>
</feature>
<dbReference type="EMBL" id="BMCG01000001">
    <property type="protein sequence ID" value="GGB95483.1"/>
    <property type="molecule type" value="Genomic_DNA"/>
</dbReference>
<sequence length="137" mass="14939">MLGIVGLGLSVSSSPAQAQAPAAQPVPQHWISYAQMASNQFEAWLGNPDDESVQRLHAWMQERLLQDGPPVPTSLVVRVWVEPNGRVGRMEFASLGQNQADADLRSIMTAQPLSEPPPPDMRLPMVLQLSLKMVTSS</sequence>
<reference evidence="2" key="1">
    <citation type="journal article" date="2014" name="Int. J. Syst. Evol. Microbiol.">
        <title>Complete genome sequence of Corynebacterium casei LMG S-19264T (=DSM 44701T), isolated from a smear-ripened cheese.</title>
        <authorList>
            <consortium name="US DOE Joint Genome Institute (JGI-PGF)"/>
            <person name="Walter F."/>
            <person name="Albersmeier A."/>
            <person name="Kalinowski J."/>
            <person name="Ruckert C."/>
        </authorList>
    </citation>
    <scope>NUCLEOTIDE SEQUENCE</scope>
    <source>
        <strain evidence="2">CCM 7086</strain>
    </source>
</reference>
<dbReference type="Proteomes" id="UP000620266">
    <property type="component" value="Unassembled WGS sequence"/>
</dbReference>
<proteinExistence type="predicted"/>
<feature type="signal peptide" evidence="1">
    <location>
        <begin position="1"/>
        <end position="18"/>
    </location>
</feature>
<dbReference type="AlphaFoldDB" id="A0A8J2UKM3"/>
<accession>A0A8J2UKM3</accession>
<keyword evidence="1" id="KW-0732">Signal</keyword>
<evidence type="ECO:0000256" key="1">
    <source>
        <dbReference type="SAM" id="SignalP"/>
    </source>
</evidence>
<organism evidence="2 3">
    <name type="scientific">Oxalicibacterium flavum</name>
    <dbReference type="NCBI Taxonomy" id="179467"/>
    <lineage>
        <taxon>Bacteria</taxon>
        <taxon>Pseudomonadati</taxon>
        <taxon>Pseudomonadota</taxon>
        <taxon>Betaproteobacteria</taxon>
        <taxon>Burkholderiales</taxon>
        <taxon>Oxalobacteraceae</taxon>
        <taxon>Oxalicibacterium</taxon>
    </lineage>
</organism>
<name>A0A8J2UKM3_9BURK</name>